<dbReference type="RefSeq" id="WP_136257116.1">
    <property type="nucleotide sequence ID" value="NZ_MWIO01000008.1"/>
</dbReference>
<feature type="transmembrane region" description="Helical" evidence="1">
    <location>
        <begin position="87"/>
        <end position="107"/>
    </location>
</feature>
<keyword evidence="1" id="KW-0812">Transmembrane</keyword>
<dbReference type="EMBL" id="MWIO01000008">
    <property type="protein sequence ID" value="THD09465.1"/>
    <property type="molecule type" value="Genomic_DNA"/>
</dbReference>
<dbReference type="OrthoDB" id="7579900at2"/>
<protein>
    <submittedName>
        <fullName evidence="2">Uncharacterized protein</fullName>
    </submittedName>
</protein>
<sequence length="132" mass="13334">MSNYVCRYPDGAAGLALLILRLGYACVAVGVAAMLPTDILGATFLHVATGLAALLLVAGLTTRSVALLLGVAVAFTLVASADPARQLLFAGHVGGCAAIALVGPGAFSVDAERHGRRVIHLQANTPDRGDGD</sequence>
<reference evidence="2 3" key="1">
    <citation type="submission" date="2017-02" db="EMBL/GenBank/DDBJ databases">
        <title>Whole genome sequencing of Rhodanobacter lindaniclasticus DSM 17932.</title>
        <authorList>
            <person name="Kumar S."/>
            <person name="Patil P."/>
            <person name="Patil P.B."/>
        </authorList>
    </citation>
    <scope>NUCLEOTIDE SEQUENCE [LARGE SCALE GENOMIC DNA]</scope>
    <source>
        <strain evidence="2 3">DSM 17932</strain>
    </source>
</reference>
<evidence type="ECO:0000256" key="1">
    <source>
        <dbReference type="SAM" id="Phobius"/>
    </source>
</evidence>
<organism evidence="2 3">
    <name type="scientific">Rhodanobacter lindaniclasticus</name>
    <dbReference type="NCBI Taxonomy" id="75310"/>
    <lineage>
        <taxon>Bacteria</taxon>
        <taxon>Pseudomonadati</taxon>
        <taxon>Pseudomonadota</taxon>
        <taxon>Gammaproteobacteria</taxon>
        <taxon>Lysobacterales</taxon>
        <taxon>Rhodanobacteraceae</taxon>
        <taxon>Rhodanobacter</taxon>
    </lineage>
</organism>
<dbReference type="Proteomes" id="UP000306317">
    <property type="component" value="Unassembled WGS sequence"/>
</dbReference>
<accession>A0A4S3KKU4</accession>
<dbReference type="AlphaFoldDB" id="A0A4S3KKU4"/>
<feature type="transmembrane region" description="Helical" evidence="1">
    <location>
        <begin position="65"/>
        <end position="81"/>
    </location>
</feature>
<keyword evidence="1" id="KW-0472">Membrane</keyword>
<feature type="transmembrane region" description="Helical" evidence="1">
    <location>
        <begin position="39"/>
        <end position="58"/>
    </location>
</feature>
<feature type="transmembrane region" description="Helical" evidence="1">
    <location>
        <begin position="12"/>
        <end position="33"/>
    </location>
</feature>
<comment type="caution">
    <text evidence="2">The sequence shown here is derived from an EMBL/GenBank/DDBJ whole genome shotgun (WGS) entry which is preliminary data.</text>
</comment>
<gene>
    <name evidence="2" type="ORF">B1991_02390</name>
</gene>
<evidence type="ECO:0000313" key="2">
    <source>
        <dbReference type="EMBL" id="THD09465.1"/>
    </source>
</evidence>
<proteinExistence type="predicted"/>
<evidence type="ECO:0000313" key="3">
    <source>
        <dbReference type="Proteomes" id="UP000306317"/>
    </source>
</evidence>
<name>A0A4S3KKU4_9GAMM</name>
<keyword evidence="1" id="KW-1133">Transmembrane helix</keyword>
<keyword evidence="3" id="KW-1185">Reference proteome</keyword>